<comment type="caution">
    <text evidence="5">The sequence shown here is derived from an EMBL/GenBank/DDBJ whole genome shotgun (WGS) entry which is preliminary data.</text>
</comment>
<dbReference type="PIRSF" id="PIRSF004846">
    <property type="entry name" value="ModA"/>
    <property type="match status" value="1"/>
</dbReference>
<evidence type="ECO:0000256" key="1">
    <source>
        <dbReference type="ARBA" id="ARBA00009175"/>
    </source>
</evidence>
<organism evidence="5 6">
    <name type="scientific">Blastopirellula marina</name>
    <dbReference type="NCBI Taxonomy" id="124"/>
    <lineage>
        <taxon>Bacteria</taxon>
        <taxon>Pseudomonadati</taxon>
        <taxon>Planctomycetota</taxon>
        <taxon>Planctomycetia</taxon>
        <taxon>Pirellulales</taxon>
        <taxon>Pirellulaceae</taxon>
        <taxon>Blastopirellula</taxon>
    </lineage>
</organism>
<protein>
    <submittedName>
        <fullName evidence="5">Molybdate ABC transporter substrate-binding protein</fullName>
    </submittedName>
</protein>
<dbReference type="GO" id="GO:0015689">
    <property type="term" value="P:molybdate ion transport"/>
    <property type="evidence" value="ECO:0007669"/>
    <property type="project" value="InterPro"/>
</dbReference>
<comment type="similarity">
    <text evidence="1">Belongs to the bacterial solute-binding protein ModA family.</text>
</comment>
<dbReference type="Proteomes" id="UP000237819">
    <property type="component" value="Unassembled WGS sequence"/>
</dbReference>
<dbReference type="GO" id="GO:0046872">
    <property type="term" value="F:metal ion binding"/>
    <property type="evidence" value="ECO:0007669"/>
    <property type="project" value="UniProtKB-KW"/>
</dbReference>
<dbReference type="GO" id="GO:0030973">
    <property type="term" value="F:molybdate ion binding"/>
    <property type="evidence" value="ECO:0007669"/>
    <property type="project" value="TreeGrafter"/>
</dbReference>
<proteinExistence type="inferred from homology"/>
<feature type="binding site" evidence="4">
    <location>
        <position position="87"/>
    </location>
    <ligand>
        <name>molybdate</name>
        <dbReference type="ChEBI" id="CHEBI:36264"/>
    </ligand>
</feature>
<sequence length="289" mass="30973">MSISTAARFKFPNRRYSPSEIAMTASRNRFLLLAILVSLPATGCSSAESEPPLRVYCAAVMRKPIEILAEQYKAETGTQIELQFGGSNTLLSQLTIGGSGDLYLAADQSYIDRAQANDLTDQVIPIAQITPVVIAAKCKGLKIDSVEALTRGDLRIALADPDAAAIGRITKSALQKCGKWDQIAGQVQSIGVIKPTVGDVAGAVSLGSADVGIVWDTVGMQREDLQVFRLAELDDWNSTISVAVLKSSGHPARSLDFAEYLAHSPAALRQYSQLHFQTLAEADVETAHE</sequence>
<dbReference type="PANTHER" id="PTHR30632:SF0">
    <property type="entry name" value="SULFATE-BINDING PROTEIN"/>
    <property type="match status" value="1"/>
</dbReference>
<dbReference type="EMBL" id="PUHZ01000012">
    <property type="protein sequence ID" value="PQO45951.1"/>
    <property type="molecule type" value="Genomic_DNA"/>
</dbReference>
<gene>
    <name evidence="5" type="primary">modA</name>
    <name evidence="5" type="ORF">C5Y93_11920</name>
</gene>
<evidence type="ECO:0000313" key="5">
    <source>
        <dbReference type="EMBL" id="PQO45951.1"/>
    </source>
</evidence>
<evidence type="ECO:0000256" key="4">
    <source>
        <dbReference type="PIRSR" id="PIRSR004846-1"/>
    </source>
</evidence>
<reference evidence="5 6" key="1">
    <citation type="submission" date="2018-02" db="EMBL/GenBank/DDBJ databases">
        <title>Comparative genomes isolates from brazilian mangrove.</title>
        <authorList>
            <person name="Araujo J.E."/>
            <person name="Taketani R.G."/>
            <person name="Silva M.C.P."/>
            <person name="Loureco M.V."/>
            <person name="Andreote F.D."/>
        </authorList>
    </citation>
    <scope>NUCLEOTIDE SEQUENCE [LARGE SCALE GENOMIC DNA]</scope>
    <source>
        <strain evidence="5 6">Nap-Phe MGV</strain>
    </source>
</reference>
<dbReference type="NCBIfam" id="TIGR01256">
    <property type="entry name" value="modA"/>
    <property type="match status" value="1"/>
</dbReference>
<evidence type="ECO:0000313" key="6">
    <source>
        <dbReference type="Proteomes" id="UP000237819"/>
    </source>
</evidence>
<dbReference type="Gene3D" id="3.40.190.10">
    <property type="entry name" value="Periplasmic binding protein-like II"/>
    <property type="match status" value="2"/>
</dbReference>
<dbReference type="InterPro" id="IPR005950">
    <property type="entry name" value="ModA"/>
</dbReference>
<evidence type="ECO:0000256" key="3">
    <source>
        <dbReference type="ARBA" id="ARBA00022729"/>
    </source>
</evidence>
<keyword evidence="4" id="KW-0500">Molybdenum</keyword>
<dbReference type="InterPro" id="IPR050682">
    <property type="entry name" value="ModA/WtpA"/>
</dbReference>
<name>A0A2S8GNM5_9BACT</name>
<accession>A0A2S8GNM5</accession>
<dbReference type="AlphaFoldDB" id="A0A2S8GNM5"/>
<dbReference type="SUPFAM" id="SSF53850">
    <property type="entry name" value="Periplasmic binding protein-like II"/>
    <property type="match status" value="1"/>
</dbReference>
<evidence type="ECO:0000256" key="2">
    <source>
        <dbReference type="ARBA" id="ARBA00022723"/>
    </source>
</evidence>
<keyword evidence="2 4" id="KW-0479">Metal-binding</keyword>
<dbReference type="PANTHER" id="PTHR30632">
    <property type="entry name" value="MOLYBDATE-BINDING PERIPLASMIC PROTEIN"/>
    <property type="match status" value="1"/>
</dbReference>
<keyword evidence="3" id="KW-0732">Signal</keyword>
<feature type="binding site" evidence="4">
    <location>
        <position position="197"/>
    </location>
    <ligand>
        <name>molybdate</name>
        <dbReference type="ChEBI" id="CHEBI:36264"/>
    </ligand>
</feature>
<dbReference type="Pfam" id="PF13531">
    <property type="entry name" value="SBP_bac_11"/>
    <property type="match status" value="1"/>
</dbReference>